<evidence type="ECO:0000313" key="2">
    <source>
        <dbReference type="EMBL" id="KAK9154828.1"/>
    </source>
</evidence>
<comment type="caution">
    <text evidence="2">The sequence shown here is derived from an EMBL/GenBank/DDBJ whole genome shotgun (WGS) entry which is preliminary data.</text>
</comment>
<dbReference type="Proteomes" id="UP001417504">
    <property type="component" value="Unassembled WGS sequence"/>
</dbReference>
<reference evidence="2 3" key="1">
    <citation type="submission" date="2024-01" db="EMBL/GenBank/DDBJ databases">
        <title>Genome assemblies of Stephania.</title>
        <authorList>
            <person name="Yang L."/>
        </authorList>
    </citation>
    <scope>NUCLEOTIDE SEQUENCE [LARGE SCALE GENOMIC DNA]</scope>
    <source>
        <strain evidence="2">QJT</strain>
        <tissue evidence="2">Leaf</tissue>
    </source>
</reference>
<gene>
    <name evidence="2" type="ORF">Sjap_002308</name>
</gene>
<feature type="region of interest" description="Disordered" evidence="1">
    <location>
        <begin position="1"/>
        <end position="34"/>
    </location>
</feature>
<feature type="region of interest" description="Disordered" evidence="1">
    <location>
        <begin position="81"/>
        <end position="126"/>
    </location>
</feature>
<feature type="compositionally biased region" description="Basic and acidic residues" evidence="1">
    <location>
        <begin position="8"/>
        <end position="26"/>
    </location>
</feature>
<protein>
    <submittedName>
        <fullName evidence="2">Uncharacterized protein</fullName>
    </submittedName>
</protein>
<accession>A0AAP0KLP1</accession>
<keyword evidence="3" id="KW-1185">Reference proteome</keyword>
<evidence type="ECO:0000256" key="1">
    <source>
        <dbReference type="SAM" id="MobiDB-lite"/>
    </source>
</evidence>
<evidence type="ECO:0000313" key="3">
    <source>
        <dbReference type="Proteomes" id="UP001417504"/>
    </source>
</evidence>
<proteinExistence type="predicted"/>
<sequence length="126" mass="14307">MGGRRRQRWPDKEQSGEERRAERSMDDNPIWSRGNVNYGAEVTMAERTGAEATEDQTGAETMMAEQRRQCRAEATVKQRMMAEQRERWRNRGDDGGANNNGGAAATRGDDNEEEGPGRWWSKLGFV</sequence>
<name>A0AAP0KLP1_9MAGN</name>
<dbReference type="EMBL" id="JBBNAE010000001">
    <property type="protein sequence ID" value="KAK9154828.1"/>
    <property type="molecule type" value="Genomic_DNA"/>
</dbReference>
<feature type="compositionally biased region" description="Low complexity" evidence="1">
    <location>
        <begin position="96"/>
        <end position="106"/>
    </location>
</feature>
<feature type="compositionally biased region" description="Basic and acidic residues" evidence="1">
    <location>
        <begin position="81"/>
        <end position="94"/>
    </location>
</feature>
<dbReference type="AlphaFoldDB" id="A0AAP0KLP1"/>
<organism evidence="2 3">
    <name type="scientific">Stephania japonica</name>
    <dbReference type="NCBI Taxonomy" id="461633"/>
    <lineage>
        <taxon>Eukaryota</taxon>
        <taxon>Viridiplantae</taxon>
        <taxon>Streptophyta</taxon>
        <taxon>Embryophyta</taxon>
        <taxon>Tracheophyta</taxon>
        <taxon>Spermatophyta</taxon>
        <taxon>Magnoliopsida</taxon>
        <taxon>Ranunculales</taxon>
        <taxon>Menispermaceae</taxon>
        <taxon>Menispermoideae</taxon>
        <taxon>Cissampelideae</taxon>
        <taxon>Stephania</taxon>
    </lineage>
</organism>